<dbReference type="InterPro" id="IPR036179">
    <property type="entry name" value="Ig-like_dom_sf"/>
</dbReference>
<comment type="caution">
    <text evidence="2">The sequence shown here is derived from an EMBL/GenBank/DDBJ whole genome shotgun (WGS) entry which is preliminary data.</text>
</comment>
<dbReference type="EMBL" id="BLXT01001747">
    <property type="protein sequence ID" value="GFN87595.1"/>
    <property type="molecule type" value="Genomic_DNA"/>
</dbReference>
<name>A0AAV3YZ14_9GAST</name>
<evidence type="ECO:0000313" key="3">
    <source>
        <dbReference type="Proteomes" id="UP000735302"/>
    </source>
</evidence>
<reference evidence="2 3" key="1">
    <citation type="journal article" date="2021" name="Elife">
        <title>Chloroplast acquisition without the gene transfer in kleptoplastic sea slugs, Plakobranchus ocellatus.</title>
        <authorList>
            <person name="Maeda T."/>
            <person name="Takahashi S."/>
            <person name="Yoshida T."/>
            <person name="Shimamura S."/>
            <person name="Takaki Y."/>
            <person name="Nagai Y."/>
            <person name="Toyoda A."/>
            <person name="Suzuki Y."/>
            <person name="Arimoto A."/>
            <person name="Ishii H."/>
            <person name="Satoh N."/>
            <person name="Nishiyama T."/>
            <person name="Hasebe M."/>
            <person name="Maruyama T."/>
            <person name="Minagawa J."/>
            <person name="Obokata J."/>
            <person name="Shigenobu S."/>
        </authorList>
    </citation>
    <scope>NUCLEOTIDE SEQUENCE [LARGE SCALE GENOMIC DNA]</scope>
</reference>
<feature type="domain" description="Ig-like" evidence="1">
    <location>
        <begin position="5"/>
        <end position="91"/>
    </location>
</feature>
<dbReference type="PROSITE" id="PS50835">
    <property type="entry name" value="IG_LIKE"/>
    <property type="match status" value="1"/>
</dbReference>
<dbReference type="SUPFAM" id="SSF48726">
    <property type="entry name" value="Immunoglobulin"/>
    <property type="match status" value="1"/>
</dbReference>
<evidence type="ECO:0000259" key="1">
    <source>
        <dbReference type="PROSITE" id="PS50835"/>
    </source>
</evidence>
<dbReference type="InterPro" id="IPR007110">
    <property type="entry name" value="Ig-like_dom"/>
</dbReference>
<dbReference type="Gene3D" id="2.60.40.10">
    <property type="entry name" value="Immunoglobulins"/>
    <property type="match status" value="1"/>
</dbReference>
<dbReference type="AlphaFoldDB" id="A0AAV3YZ14"/>
<dbReference type="InterPro" id="IPR013783">
    <property type="entry name" value="Ig-like_fold"/>
</dbReference>
<keyword evidence="3" id="KW-1185">Reference proteome</keyword>
<accession>A0AAV3YZ14</accession>
<protein>
    <submittedName>
        <fullName evidence="2">Down syndrome cell adhesion molecule</fullName>
    </submittedName>
</protein>
<dbReference type="Proteomes" id="UP000735302">
    <property type="component" value="Unassembled WGS sequence"/>
</dbReference>
<proteinExistence type="predicted"/>
<sequence>MIEPPTHVVFANTQGADIFCTASGSPAPELDWVREDGSAVDNIPGLLNVLPNNTLRFHPFPQASFRTGVHKGVYRCLASNAAGTVVSNNVTVRAGKYCCSSAEMLLLVLLLL</sequence>
<organism evidence="2 3">
    <name type="scientific">Plakobranchus ocellatus</name>
    <dbReference type="NCBI Taxonomy" id="259542"/>
    <lineage>
        <taxon>Eukaryota</taxon>
        <taxon>Metazoa</taxon>
        <taxon>Spiralia</taxon>
        <taxon>Lophotrochozoa</taxon>
        <taxon>Mollusca</taxon>
        <taxon>Gastropoda</taxon>
        <taxon>Heterobranchia</taxon>
        <taxon>Euthyneura</taxon>
        <taxon>Panpulmonata</taxon>
        <taxon>Sacoglossa</taxon>
        <taxon>Placobranchoidea</taxon>
        <taxon>Plakobranchidae</taxon>
        <taxon>Plakobranchus</taxon>
    </lineage>
</organism>
<gene>
    <name evidence="2" type="ORF">PoB_001410100</name>
</gene>
<evidence type="ECO:0000313" key="2">
    <source>
        <dbReference type="EMBL" id="GFN87595.1"/>
    </source>
</evidence>